<feature type="transmembrane region" description="Helical" evidence="8">
    <location>
        <begin position="263"/>
        <end position="281"/>
    </location>
</feature>
<feature type="signal peptide" evidence="9">
    <location>
        <begin position="1"/>
        <end position="31"/>
    </location>
</feature>
<dbReference type="GO" id="GO:0005886">
    <property type="term" value="C:plasma membrane"/>
    <property type="evidence" value="ECO:0007669"/>
    <property type="project" value="UniProtKB-SubCell"/>
</dbReference>
<comment type="similarity">
    <text evidence="2">Belongs to the MscS (TC 1.A.23) family.</text>
</comment>
<proteinExistence type="inferred from homology"/>
<dbReference type="Pfam" id="PF00924">
    <property type="entry name" value="MS_channel_2nd"/>
    <property type="match status" value="1"/>
</dbReference>
<evidence type="ECO:0000256" key="3">
    <source>
        <dbReference type="ARBA" id="ARBA00022475"/>
    </source>
</evidence>
<dbReference type="InterPro" id="IPR010920">
    <property type="entry name" value="LSM_dom_sf"/>
</dbReference>
<dbReference type="SUPFAM" id="SSF82689">
    <property type="entry name" value="Mechanosensitive channel protein MscS (YggB), C-terminal domain"/>
    <property type="match status" value="1"/>
</dbReference>
<comment type="caution">
    <text evidence="13">The sequence shown here is derived from an EMBL/GenBank/DDBJ whole genome shotgun (WGS) entry which is preliminary data.</text>
</comment>
<keyword evidence="3" id="KW-1003">Cell membrane</keyword>
<feature type="transmembrane region" description="Helical" evidence="8">
    <location>
        <begin position="457"/>
        <end position="478"/>
    </location>
</feature>
<dbReference type="InterPro" id="IPR023408">
    <property type="entry name" value="MscS_beta-dom_sf"/>
</dbReference>
<feature type="non-terminal residue" evidence="13">
    <location>
        <position position="832"/>
    </location>
</feature>
<evidence type="ECO:0000256" key="9">
    <source>
        <dbReference type="SAM" id="SignalP"/>
    </source>
</evidence>
<dbReference type="Pfam" id="PF12607">
    <property type="entry name" value="DUF3772"/>
    <property type="match status" value="1"/>
</dbReference>
<dbReference type="OrthoDB" id="9799209at2"/>
<evidence type="ECO:0000256" key="5">
    <source>
        <dbReference type="ARBA" id="ARBA00022989"/>
    </source>
</evidence>
<dbReference type="PANTHER" id="PTHR30347:SF1">
    <property type="entry name" value="MECHANOSENSITIVE CHANNEL MSCK"/>
    <property type="match status" value="1"/>
</dbReference>
<sequence>MRRAGFPLCGLVSALRVLLLALSLGAGGVQAQTADPSGGIVVTPPTAGTGTETGPGTETTPAPTGPVKGQTPPKPAGKGGKSISILPPENSGPDYAAWEKLATRAETATEDRTTSNNGLNLLRTQLVDWRSALLVAQNTNSARIATLRTQITALGALPADGVAEAPEIAERRKKLTDQLVRLQAPAIAADEAYRRADGLIGEIDRVLRERQADELLRLWPAPINPANWPVALGGLSKTALNLWLELQKAWTNPSAQVALKDNLPLVLALLVFAVALIWRGRRWIDKLAQRLQEKASARGRRVWALLASLGQIVVPTAGVVALSQALLRSGMLGQTWTGIAQTLPLIGGVIFVAIWLGGRVFPHGPGVQGPLNLSPESRAEGRFHTFLLGVLLGLNLLRQEAIDPQVAGEAGTALLVFPLLVVAGLLLVRMGLLLRRHVAADTAPGEVPSYRNRLIGLLWRGAVVIGVVGPLLAAVGYIAAAAAMVLPAAVSLGLLGLLFILQQLVGDVYGLLIRSEEQAQQGLVPVLVGFALSLCTLPLFALIWGARPADITELWSRFREGFQMGETKVSPTDFLYFLVLFGIGYTLTRLFQGALKSTILPKTSLDQGGQNAIVAGVGYTGIFLAALLSINAVGIDLSGLAIVAGALSLGIGFGLQNIVSNFVSGIILLIERPVSEGDWIEVGNVSGTVRAISVRSTRIQTFDRSDVIVPNADLVTQRVTNWTRFNLTGRLIVPVTVVHGSDTRKVETILRQIAEAQPLAILNPPPVVALMGFSMDGITFEMRLILRDVNFSMNVRSEINHAVVQRFAEAGIELAHTLRPVAPRRPARRRPA</sequence>
<dbReference type="GO" id="GO:0008381">
    <property type="term" value="F:mechanosensitive monoatomic ion channel activity"/>
    <property type="evidence" value="ECO:0007669"/>
    <property type="project" value="UniProtKB-ARBA"/>
</dbReference>
<evidence type="ECO:0000256" key="6">
    <source>
        <dbReference type="ARBA" id="ARBA00023136"/>
    </source>
</evidence>
<dbReference type="EMBL" id="ACYY01000031">
    <property type="protein sequence ID" value="EEW23851.1"/>
    <property type="molecule type" value="Genomic_DNA"/>
</dbReference>
<evidence type="ECO:0000313" key="13">
    <source>
        <dbReference type="EMBL" id="EEW23851.1"/>
    </source>
</evidence>
<feature type="transmembrane region" description="Helical" evidence="8">
    <location>
        <begin position="612"/>
        <end position="635"/>
    </location>
</feature>
<feature type="transmembrane region" description="Helical" evidence="8">
    <location>
        <begin position="410"/>
        <end position="428"/>
    </location>
</feature>
<feature type="transmembrane region" description="Helical" evidence="8">
    <location>
        <begin position="302"/>
        <end position="327"/>
    </location>
</feature>
<gene>
    <name evidence="13" type="ORF">Rsw2DRAFT_3183</name>
</gene>
<evidence type="ECO:0000259" key="10">
    <source>
        <dbReference type="Pfam" id="PF00924"/>
    </source>
</evidence>
<keyword evidence="9" id="KW-0732">Signal</keyword>
<keyword evidence="4 8" id="KW-0812">Transmembrane</keyword>
<evidence type="ECO:0000313" key="14">
    <source>
        <dbReference type="Proteomes" id="UP000010121"/>
    </source>
</evidence>
<feature type="transmembrane region" description="Helical" evidence="8">
    <location>
        <begin position="484"/>
        <end position="501"/>
    </location>
</feature>
<dbReference type="Pfam" id="PF21082">
    <property type="entry name" value="MS_channel_3rd"/>
    <property type="match status" value="1"/>
</dbReference>
<dbReference type="STRING" id="371731.Rsw2DRAFT_3183"/>
<dbReference type="InterPro" id="IPR011066">
    <property type="entry name" value="MscS_channel_C_sf"/>
</dbReference>
<dbReference type="Gene3D" id="1.10.287.1260">
    <property type="match status" value="1"/>
</dbReference>
<feature type="chain" id="PRO_5002990554" evidence="9">
    <location>
        <begin position="32"/>
        <end position="832"/>
    </location>
</feature>
<feature type="region of interest" description="Disordered" evidence="7">
    <location>
        <begin position="29"/>
        <end position="89"/>
    </location>
</feature>
<comment type="subcellular location">
    <subcellularLocation>
        <location evidence="1">Cell membrane</location>
        <topology evidence="1">Multi-pass membrane protein</topology>
    </subcellularLocation>
</comment>
<name>C8S555_9RHOB</name>
<evidence type="ECO:0000256" key="7">
    <source>
        <dbReference type="SAM" id="MobiDB-lite"/>
    </source>
</evidence>
<dbReference type="SUPFAM" id="SSF50182">
    <property type="entry name" value="Sm-like ribonucleoproteins"/>
    <property type="match status" value="1"/>
</dbReference>
<keyword evidence="6 8" id="KW-0472">Membrane</keyword>
<dbReference type="InterPro" id="IPR052702">
    <property type="entry name" value="MscS-like_channel"/>
</dbReference>
<feature type="transmembrane region" description="Helical" evidence="8">
    <location>
        <begin position="339"/>
        <end position="361"/>
    </location>
</feature>
<reference evidence="13 14" key="1">
    <citation type="submission" date="2009-08" db="EMBL/GenBank/DDBJ databases">
        <title>The draft genome of Rhodobacter sp. SW2.</title>
        <authorList>
            <consortium name="US DOE Joint Genome Institute (JGI-PGF)"/>
            <person name="Lucas S."/>
            <person name="Copeland A."/>
            <person name="Lapidus A."/>
            <person name="Glavina del Rio T."/>
            <person name="Tice H."/>
            <person name="Bruce D."/>
            <person name="Goodwin L."/>
            <person name="Pitluck S."/>
            <person name="Larimer F."/>
            <person name="Land M.L."/>
            <person name="Hauser L."/>
            <person name="Emerson D."/>
        </authorList>
    </citation>
    <scope>NUCLEOTIDE SEQUENCE [LARGE SCALE GENOMIC DNA]</scope>
    <source>
        <strain evidence="13 14">SW2</strain>
    </source>
</reference>
<evidence type="ECO:0000256" key="1">
    <source>
        <dbReference type="ARBA" id="ARBA00004651"/>
    </source>
</evidence>
<dbReference type="InterPro" id="IPR006685">
    <property type="entry name" value="MscS_channel_2nd"/>
</dbReference>
<feature type="domain" description="Mechanosensitive ion channel MscS" evidence="10">
    <location>
        <begin position="657"/>
        <end position="724"/>
    </location>
</feature>
<keyword evidence="14" id="KW-1185">Reference proteome</keyword>
<evidence type="ECO:0000256" key="8">
    <source>
        <dbReference type="SAM" id="Phobius"/>
    </source>
</evidence>
<feature type="domain" description="DUF3772" evidence="11">
    <location>
        <begin position="188"/>
        <end position="243"/>
    </location>
</feature>
<feature type="transmembrane region" description="Helical" evidence="8">
    <location>
        <begin position="522"/>
        <end position="546"/>
    </location>
</feature>
<feature type="transmembrane region" description="Helical" evidence="8">
    <location>
        <begin position="574"/>
        <end position="591"/>
    </location>
</feature>
<organism evidence="13 14">
    <name type="scientific">Rhodobacter ferrooxidans</name>
    <dbReference type="NCBI Taxonomy" id="371731"/>
    <lineage>
        <taxon>Bacteria</taxon>
        <taxon>Pseudomonadati</taxon>
        <taxon>Pseudomonadota</taxon>
        <taxon>Alphaproteobacteria</taxon>
        <taxon>Rhodobacterales</taxon>
        <taxon>Rhodobacter group</taxon>
        <taxon>Rhodobacter</taxon>
    </lineage>
</organism>
<feature type="transmembrane region" description="Helical" evidence="8">
    <location>
        <begin position="641"/>
        <end position="670"/>
    </location>
</feature>
<accession>C8S555</accession>
<evidence type="ECO:0000259" key="12">
    <source>
        <dbReference type="Pfam" id="PF21082"/>
    </source>
</evidence>
<dbReference type="InterPro" id="IPR006686">
    <property type="entry name" value="MscS_channel_CS"/>
</dbReference>
<dbReference type="PANTHER" id="PTHR30347">
    <property type="entry name" value="POTASSIUM CHANNEL RELATED"/>
    <property type="match status" value="1"/>
</dbReference>
<dbReference type="AlphaFoldDB" id="C8S555"/>
<evidence type="ECO:0000256" key="4">
    <source>
        <dbReference type="ARBA" id="ARBA00022692"/>
    </source>
</evidence>
<feature type="compositionally biased region" description="Low complexity" evidence="7">
    <location>
        <begin position="43"/>
        <end position="66"/>
    </location>
</feature>
<dbReference type="Gene3D" id="2.30.30.60">
    <property type="match status" value="1"/>
</dbReference>
<dbReference type="InterPro" id="IPR049278">
    <property type="entry name" value="MS_channel_C"/>
</dbReference>
<dbReference type="Proteomes" id="UP000010121">
    <property type="component" value="Unassembled WGS sequence"/>
</dbReference>
<evidence type="ECO:0000256" key="2">
    <source>
        <dbReference type="ARBA" id="ARBA00008017"/>
    </source>
</evidence>
<dbReference type="SUPFAM" id="SSF82861">
    <property type="entry name" value="Mechanosensitive channel protein MscS (YggB), transmembrane region"/>
    <property type="match status" value="1"/>
</dbReference>
<keyword evidence="5 8" id="KW-1133">Transmembrane helix</keyword>
<evidence type="ECO:0000259" key="11">
    <source>
        <dbReference type="Pfam" id="PF12607"/>
    </source>
</evidence>
<dbReference type="eggNOG" id="COG3264">
    <property type="taxonomic scope" value="Bacteria"/>
</dbReference>
<dbReference type="InterPro" id="IPR011014">
    <property type="entry name" value="MscS_channel_TM-2"/>
</dbReference>
<dbReference type="PROSITE" id="PS01246">
    <property type="entry name" value="UPF0003"/>
    <property type="match status" value="1"/>
</dbReference>
<protein>
    <submittedName>
        <fullName evidence="13">MscS Mechanosensitive ion channel</fullName>
    </submittedName>
</protein>
<feature type="domain" description="Mechanosensitive ion channel MscS C-terminal" evidence="12">
    <location>
        <begin position="733"/>
        <end position="814"/>
    </location>
</feature>
<dbReference type="Gene3D" id="3.30.70.100">
    <property type="match status" value="1"/>
</dbReference>
<dbReference type="InterPro" id="IPR022249">
    <property type="entry name" value="DUF3772"/>
</dbReference>